<feature type="domain" description="Retroviral polymerase SH3-like" evidence="1">
    <location>
        <begin position="24"/>
        <end position="86"/>
    </location>
</feature>
<gene>
    <name evidence="2" type="ORF">O181_065812</name>
</gene>
<dbReference type="AlphaFoldDB" id="A0A9Q3EY27"/>
<keyword evidence="3" id="KW-1185">Reference proteome</keyword>
<name>A0A9Q3EY27_9BASI</name>
<dbReference type="Pfam" id="PF25597">
    <property type="entry name" value="SH3_retrovirus"/>
    <property type="match status" value="1"/>
</dbReference>
<dbReference type="InterPro" id="IPR057670">
    <property type="entry name" value="SH3_retrovirus"/>
</dbReference>
<organism evidence="2 3">
    <name type="scientific">Austropuccinia psidii MF-1</name>
    <dbReference type="NCBI Taxonomy" id="1389203"/>
    <lineage>
        <taxon>Eukaryota</taxon>
        <taxon>Fungi</taxon>
        <taxon>Dikarya</taxon>
        <taxon>Basidiomycota</taxon>
        <taxon>Pucciniomycotina</taxon>
        <taxon>Pucciniomycetes</taxon>
        <taxon>Pucciniales</taxon>
        <taxon>Sphaerophragmiaceae</taxon>
        <taxon>Austropuccinia</taxon>
    </lineage>
</organism>
<evidence type="ECO:0000313" key="2">
    <source>
        <dbReference type="EMBL" id="MBW0526097.1"/>
    </source>
</evidence>
<dbReference type="Proteomes" id="UP000765509">
    <property type="component" value="Unassembled WGS sequence"/>
</dbReference>
<dbReference type="OrthoDB" id="2516125at2759"/>
<comment type="caution">
    <text evidence="2">The sequence shown here is derived from an EMBL/GenBank/DDBJ whole genome shotgun (WGS) entry which is preliminary data.</text>
</comment>
<sequence length="106" mass="12305">MGQSPNSSWTNSPARLSRLKTFGCRAIVYNLTRHMRWKLDPPGQPGIFIGYENNNTAYRILRLTDLKVSITRHATFNKEIFPFIPQYASNTTRFVTELDNQPTPWM</sequence>
<reference evidence="2" key="1">
    <citation type="submission" date="2021-03" db="EMBL/GenBank/DDBJ databases">
        <title>Draft genome sequence of rust myrtle Austropuccinia psidii MF-1, a brazilian biotype.</title>
        <authorList>
            <person name="Quecine M.C."/>
            <person name="Pachon D.M.R."/>
            <person name="Bonatelli M.L."/>
            <person name="Correr F.H."/>
            <person name="Franceschini L.M."/>
            <person name="Leite T.F."/>
            <person name="Margarido G.R.A."/>
            <person name="Almeida C.A."/>
            <person name="Ferrarezi J.A."/>
            <person name="Labate C.A."/>
        </authorList>
    </citation>
    <scope>NUCLEOTIDE SEQUENCE</scope>
    <source>
        <strain evidence="2">MF-1</strain>
    </source>
</reference>
<evidence type="ECO:0000259" key="1">
    <source>
        <dbReference type="Pfam" id="PF25597"/>
    </source>
</evidence>
<proteinExistence type="predicted"/>
<accession>A0A9Q3EY27</accession>
<protein>
    <recommendedName>
        <fullName evidence="1">Retroviral polymerase SH3-like domain-containing protein</fullName>
    </recommendedName>
</protein>
<dbReference type="EMBL" id="AVOT02032354">
    <property type="protein sequence ID" value="MBW0526097.1"/>
    <property type="molecule type" value="Genomic_DNA"/>
</dbReference>
<evidence type="ECO:0000313" key="3">
    <source>
        <dbReference type="Proteomes" id="UP000765509"/>
    </source>
</evidence>